<reference evidence="4 5" key="1">
    <citation type="submission" date="2013-05" db="EMBL/GenBank/DDBJ databases">
        <title>Draft genome of the parasitic nematode Anyclostoma ceylanicum.</title>
        <authorList>
            <person name="Mitreva M."/>
        </authorList>
    </citation>
    <scope>NUCLEOTIDE SEQUENCE [LARGE SCALE GENOMIC DNA]</scope>
</reference>
<evidence type="ECO:0000256" key="3">
    <source>
        <dbReference type="SAM" id="MobiDB-lite"/>
    </source>
</evidence>
<dbReference type="SUPFAM" id="SSF56112">
    <property type="entry name" value="Protein kinase-like (PK-like)"/>
    <property type="match status" value="1"/>
</dbReference>
<organism evidence="4 5">
    <name type="scientific">Ancylostoma ceylanicum</name>
    <dbReference type="NCBI Taxonomy" id="53326"/>
    <lineage>
        <taxon>Eukaryota</taxon>
        <taxon>Metazoa</taxon>
        <taxon>Ecdysozoa</taxon>
        <taxon>Nematoda</taxon>
        <taxon>Chromadorea</taxon>
        <taxon>Rhabditida</taxon>
        <taxon>Rhabditina</taxon>
        <taxon>Rhabditomorpha</taxon>
        <taxon>Strongyloidea</taxon>
        <taxon>Ancylostomatidae</taxon>
        <taxon>Ancylostomatinae</taxon>
        <taxon>Ancylostoma</taxon>
    </lineage>
</organism>
<evidence type="ECO:0000313" key="4">
    <source>
        <dbReference type="EMBL" id="EPB65927.1"/>
    </source>
</evidence>
<dbReference type="GO" id="GO:0006611">
    <property type="term" value="P:protein export from nucleus"/>
    <property type="evidence" value="ECO:0007669"/>
    <property type="project" value="TreeGrafter"/>
</dbReference>
<evidence type="ECO:0008006" key="6">
    <source>
        <dbReference type="Google" id="ProtNLM"/>
    </source>
</evidence>
<dbReference type="Gene3D" id="3.30.200.20">
    <property type="entry name" value="Phosphorylase Kinase, domain 1"/>
    <property type="match status" value="1"/>
</dbReference>
<keyword evidence="2" id="KW-0067">ATP-binding</keyword>
<dbReference type="EMBL" id="KE126827">
    <property type="protein sequence ID" value="EPB65927.1"/>
    <property type="molecule type" value="Genomic_DNA"/>
</dbReference>
<feature type="compositionally biased region" description="Polar residues" evidence="3">
    <location>
        <begin position="100"/>
        <end position="116"/>
    </location>
</feature>
<evidence type="ECO:0000313" key="5">
    <source>
        <dbReference type="Proteomes" id="UP000054495"/>
    </source>
</evidence>
<dbReference type="InterPro" id="IPR011009">
    <property type="entry name" value="Kinase-like_dom_sf"/>
</dbReference>
<dbReference type="GO" id="GO:0005524">
    <property type="term" value="F:ATP binding"/>
    <property type="evidence" value="ECO:0007669"/>
    <property type="project" value="UniProtKB-UniRule"/>
</dbReference>
<proteinExistence type="inferred from homology"/>
<feature type="compositionally biased region" description="Low complexity" evidence="3">
    <location>
        <begin position="117"/>
        <end position="132"/>
    </location>
</feature>
<protein>
    <recommendedName>
        <fullName evidence="6">Protein kinase domain-containing protein</fullName>
    </recommendedName>
</protein>
<dbReference type="AlphaFoldDB" id="A0A0D6LE41"/>
<accession>A0A0D6LE41</accession>
<keyword evidence="2" id="KW-0547">Nucleotide-binding</keyword>
<gene>
    <name evidence="4" type="ORF">ANCCEY_14992</name>
</gene>
<dbReference type="InterPro" id="IPR047173">
    <property type="entry name" value="STRAD_A/B-like"/>
</dbReference>
<feature type="binding site" evidence="2">
    <location>
        <position position="172"/>
    </location>
    <ligand>
        <name>ATP</name>
        <dbReference type="ChEBI" id="CHEBI:30616"/>
    </ligand>
</feature>
<sequence>MLSTNEGTPATDAHATRYTLPRRDCLWAGNKRASVDDGVNQTARVPAKRDVPCEPQQLEFPGFTTALLAKMGSTEGGGGGVVAAAGGGGAGLANSMVSSASGEALHQHSTAMTASSPTGTAPQQQHPAAGQQSAIWPNSKEHYVLEDAIGVGATATVYKAICVPRNERCAIKCINLEKCQTSVDELSHEIQ</sequence>
<feature type="region of interest" description="Disordered" evidence="3">
    <location>
        <begin position="100"/>
        <end position="133"/>
    </location>
</feature>
<dbReference type="GO" id="GO:0043539">
    <property type="term" value="F:protein serine/threonine kinase activator activity"/>
    <property type="evidence" value="ECO:0007669"/>
    <property type="project" value="InterPro"/>
</dbReference>
<dbReference type="PANTHER" id="PTHR48014">
    <property type="entry name" value="SERINE/THREONINE-PROTEIN KINASE FRAY2"/>
    <property type="match status" value="1"/>
</dbReference>
<keyword evidence="5" id="KW-1185">Reference proteome</keyword>
<dbReference type="PROSITE" id="PS00107">
    <property type="entry name" value="PROTEIN_KINASE_ATP"/>
    <property type="match status" value="1"/>
</dbReference>
<feature type="non-terminal residue" evidence="4">
    <location>
        <position position="191"/>
    </location>
</feature>
<dbReference type="InterPro" id="IPR017441">
    <property type="entry name" value="Protein_kinase_ATP_BS"/>
</dbReference>
<evidence type="ECO:0000256" key="1">
    <source>
        <dbReference type="ARBA" id="ARBA00008874"/>
    </source>
</evidence>
<name>A0A0D6LE41_9BILA</name>
<dbReference type="PANTHER" id="PTHR48014:SF21">
    <property type="entry name" value="SERINE_THREONINE-PROTEIN KINASE FRAY2"/>
    <property type="match status" value="1"/>
</dbReference>
<dbReference type="Proteomes" id="UP000054495">
    <property type="component" value="Unassembled WGS sequence"/>
</dbReference>
<comment type="similarity">
    <text evidence="1">Belongs to the protein kinase superfamily. STE Ser/Thr protein kinase family. STE20 subfamily.</text>
</comment>
<dbReference type="GO" id="GO:1902554">
    <property type="term" value="C:serine/threonine protein kinase complex"/>
    <property type="evidence" value="ECO:0007669"/>
    <property type="project" value="TreeGrafter"/>
</dbReference>
<evidence type="ECO:0000256" key="2">
    <source>
        <dbReference type="PROSITE-ProRule" id="PRU10141"/>
    </source>
</evidence>